<organism evidence="2 3">
    <name type="scientific">Trifolium pratense</name>
    <name type="common">Red clover</name>
    <dbReference type="NCBI Taxonomy" id="57577"/>
    <lineage>
        <taxon>Eukaryota</taxon>
        <taxon>Viridiplantae</taxon>
        <taxon>Streptophyta</taxon>
        <taxon>Embryophyta</taxon>
        <taxon>Tracheophyta</taxon>
        <taxon>Spermatophyta</taxon>
        <taxon>Magnoliopsida</taxon>
        <taxon>eudicotyledons</taxon>
        <taxon>Gunneridae</taxon>
        <taxon>Pentapetalae</taxon>
        <taxon>rosids</taxon>
        <taxon>fabids</taxon>
        <taxon>Fabales</taxon>
        <taxon>Fabaceae</taxon>
        <taxon>Papilionoideae</taxon>
        <taxon>50 kb inversion clade</taxon>
        <taxon>NPAAA clade</taxon>
        <taxon>Hologalegina</taxon>
        <taxon>IRL clade</taxon>
        <taxon>Trifolieae</taxon>
        <taxon>Trifolium</taxon>
    </lineage>
</organism>
<protein>
    <submittedName>
        <fullName evidence="2">Uncharacterized protein</fullName>
    </submittedName>
</protein>
<evidence type="ECO:0000313" key="3">
    <source>
        <dbReference type="Proteomes" id="UP000236291"/>
    </source>
</evidence>
<feature type="chain" id="PRO_5014327958" evidence="1">
    <location>
        <begin position="28"/>
        <end position="42"/>
    </location>
</feature>
<name>A0A2K3JTS3_TRIPR</name>
<evidence type="ECO:0000256" key="1">
    <source>
        <dbReference type="SAM" id="SignalP"/>
    </source>
</evidence>
<accession>A0A2K3JTS3</accession>
<gene>
    <name evidence="2" type="ORF">L195_g058692</name>
</gene>
<dbReference type="Proteomes" id="UP000236291">
    <property type="component" value="Unassembled WGS sequence"/>
</dbReference>
<dbReference type="AlphaFoldDB" id="A0A2K3JTS3"/>
<reference evidence="2 3" key="2">
    <citation type="journal article" date="2017" name="Front. Plant Sci.">
        <title>Gene Classification and Mining of Molecular Markers Useful in Red Clover (Trifolium pratense) Breeding.</title>
        <authorList>
            <person name="Istvanek J."/>
            <person name="Dluhosova J."/>
            <person name="Dluhos P."/>
            <person name="Patkova L."/>
            <person name="Nedelnik J."/>
            <person name="Repkova J."/>
        </authorList>
    </citation>
    <scope>NUCLEOTIDE SEQUENCE [LARGE SCALE GENOMIC DNA]</scope>
    <source>
        <strain evidence="3">cv. Tatra</strain>
        <tissue evidence="2">Young leaves</tissue>
    </source>
</reference>
<evidence type="ECO:0000313" key="2">
    <source>
        <dbReference type="EMBL" id="PNX57434.1"/>
    </source>
</evidence>
<keyword evidence="1" id="KW-0732">Signal</keyword>
<proteinExistence type="predicted"/>
<comment type="caution">
    <text evidence="2">The sequence shown here is derived from an EMBL/GenBank/DDBJ whole genome shotgun (WGS) entry which is preliminary data.</text>
</comment>
<reference evidence="2 3" key="1">
    <citation type="journal article" date="2014" name="Am. J. Bot.">
        <title>Genome assembly and annotation for red clover (Trifolium pratense; Fabaceae).</title>
        <authorList>
            <person name="Istvanek J."/>
            <person name="Jaros M."/>
            <person name="Krenek A."/>
            <person name="Repkova J."/>
        </authorList>
    </citation>
    <scope>NUCLEOTIDE SEQUENCE [LARGE SCALE GENOMIC DNA]</scope>
    <source>
        <strain evidence="3">cv. Tatra</strain>
        <tissue evidence="2">Young leaves</tissue>
    </source>
</reference>
<dbReference type="EMBL" id="ASHM01123560">
    <property type="protein sequence ID" value="PNX57434.1"/>
    <property type="molecule type" value="Genomic_DNA"/>
</dbReference>
<feature type="non-terminal residue" evidence="2">
    <location>
        <position position="1"/>
    </location>
</feature>
<feature type="signal peptide" evidence="1">
    <location>
        <begin position="1"/>
        <end position="27"/>
    </location>
</feature>
<sequence>RYNPRCTFRWLVQPMWLVLKFLQSAQSSCSNSSAVGCHRKGS</sequence>